<accession>A0A8X6SRM8</accession>
<organism evidence="1 2">
    <name type="scientific">Trichonephila clavipes</name>
    <name type="common">Golden silk orbweaver</name>
    <name type="synonym">Nephila clavipes</name>
    <dbReference type="NCBI Taxonomy" id="2585209"/>
    <lineage>
        <taxon>Eukaryota</taxon>
        <taxon>Metazoa</taxon>
        <taxon>Ecdysozoa</taxon>
        <taxon>Arthropoda</taxon>
        <taxon>Chelicerata</taxon>
        <taxon>Arachnida</taxon>
        <taxon>Araneae</taxon>
        <taxon>Araneomorphae</taxon>
        <taxon>Entelegynae</taxon>
        <taxon>Araneoidea</taxon>
        <taxon>Nephilidae</taxon>
        <taxon>Trichonephila</taxon>
    </lineage>
</organism>
<protein>
    <submittedName>
        <fullName evidence="1">DUF1758 domain-containing protein</fullName>
    </submittedName>
</protein>
<proteinExistence type="predicted"/>
<dbReference type="AlphaFoldDB" id="A0A8X6SRM8"/>
<dbReference type="Proteomes" id="UP000887159">
    <property type="component" value="Unassembled WGS sequence"/>
</dbReference>
<comment type="caution">
    <text evidence="1">The sequence shown here is derived from an EMBL/GenBank/DDBJ whole genome shotgun (WGS) entry which is preliminary data.</text>
</comment>
<name>A0A8X6SRM8_TRICX</name>
<keyword evidence="2" id="KW-1185">Reference proteome</keyword>
<evidence type="ECO:0000313" key="2">
    <source>
        <dbReference type="Proteomes" id="UP000887159"/>
    </source>
</evidence>
<sequence length="124" mass="14270">MNVLLGTELFYESLRPRPMYCGDSRLLLQNAVFGCVVSASVGGEVRDNSIRCGLIRNSDLNATLKSFRELKSIGDKNENCSSEEDINLEMFKQRVHFKNGRYEVELPWKEDTNELCDNFNLEKR</sequence>
<reference evidence="1" key="1">
    <citation type="submission" date="2020-08" db="EMBL/GenBank/DDBJ databases">
        <title>Multicomponent nature underlies the extraordinary mechanical properties of spider dragline silk.</title>
        <authorList>
            <person name="Kono N."/>
            <person name="Nakamura H."/>
            <person name="Mori M."/>
            <person name="Yoshida Y."/>
            <person name="Ohtoshi R."/>
            <person name="Malay A.D."/>
            <person name="Moran D.A.P."/>
            <person name="Tomita M."/>
            <person name="Numata K."/>
            <person name="Arakawa K."/>
        </authorList>
    </citation>
    <scope>NUCLEOTIDE SEQUENCE</scope>
</reference>
<dbReference type="EMBL" id="BMAU01021338">
    <property type="protein sequence ID" value="GFY16435.1"/>
    <property type="molecule type" value="Genomic_DNA"/>
</dbReference>
<evidence type="ECO:0000313" key="1">
    <source>
        <dbReference type="EMBL" id="GFY16435.1"/>
    </source>
</evidence>
<gene>
    <name evidence="1" type="primary">X975_03930</name>
    <name evidence="1" type="ORF">TNCV_2350781</name>
</gene>